<gene>
    <name evidence="7" type="ORF">ACFSJD_41365</name>
</gene>
<dbReference type="PANTHER" id="PTHR23523:SF2">
    <property type="entry name" value="2-NITROIMIDAZOLE TRANSPORTER"/>
    <property type="match status" value="1"/>
</dbReference>
<dbReference type="InterPro" id="IPR052524">
    <property type="entry name" value="MFS_Cyanate_Porter"/>
</dbReference>
<accession>A0ABW4FAD1</accession>
<keyword evidence="3 5" id="KW-1133">Transmembrane helix</keyword>
<feature type="transmembrane region" description="Helical" evidence="5">
    <location>
        <begin position="315"/>
        <end position="333"/>
    </location>
</feature>
<organism evidence="7 8">
    <name type="scientific">Pseudonocardia yunnanensis</name>
    <dbReference type="NCBI Taxonomy" id="58107"/>
    <lineage>
        <taxon>Bacteria</taxon>
        <taxon>Bacillati</taxon>
        <taxon>Actinomycetota</taxon>
        <taxon>Actinomycetes</taxon>
        <taxon>Pseudonocardiales</taxon>
        <taxon>Pseudonocardiaceae</taxon>
        <taxon>Pseudonocardia</taxon>
    </lineage>
</organism>
<evidence type="ECO:0000259" key="6">
    <source>
        <dbReference type="PROSITE" id="PS50850"/>
    </source>
</evidence>
<feature type="transmembrane region" description="Helical" evidence="5">
    <location>
        <begin position="183"/>
        <end position="205"/>
    </location>
</feature>
<keyword evidence="2 5" id="KW-0812">Transmembrane</keyword>
<evidence type="ECO:0000256" key="1">
    <source>
        <dbReference type="ARBA" id="ARBA00004651"/>
    </source>
</evidence>
<dbReference type="Proteomes" id="UP001597114">
    <property type="component" value="Unassembled WGS sequence"/>
</dbReference>
<dbReference type="SUPFAM" id="SSF103473">
    <property type="entry name" value="MFS general substrate transporter"/>
    <property type="match status" value="1"/>
</dbReference>
<evidence type="ECO:0000256" key="3">
    <source>
        <dbReference type="ARBA" id="ARBA00022989"/>
    </source>
</evidence>
<evidence type="ECO:0000313" key="8">
    <source>
        <dbReference type="Proteomes" id="UP001597114"/>
    </source>
</evidence>
<keyword evidence="4 5" id="KW-0472">Membrane</keyword>
<feature type="transmembrane region" description="Helical" evidence="5">
    <location>
        <begin position="274"/>
        <end position="295"/>
    </location>
</feature>
<dbReference type="EMBL" id="JBHUCO010000073">
    <property type="protein sequence ID" value="MFD1523995.1"/>
    <property type="molecule type" value="Genomic_DNA"/>
</dbReference>
<comment type="subcellular location">
    <subcellularLocation>
        <location evidence="1">Cell membrane</location>
        <topology evidence="1">Multi-pass membrane protein</topology>
    </subcellularLocation>
</comment>
<evidence type="ECO:0000256" key="2">
    <source>
        <dbReference type="ARBA" id="ARBA00022692"/>
    </source>
</evidence>
<dbReference type="InterPro" id="IPR020846">
    <property type="entry name" value="MFS_dom"/>
</dbReference>
<evidence type="ECO:0000256" key="4">
    <source>
        <dbReference type="ARBA" id="ARBA00023136"/>
    </source>
</evidence>
<comment type="caution">
    <text evidence="7">The sequence shown here is derived from an EMBL/GenBank/DDBJ whole genome shotgun (WGS) entry which is preliminary data.</text>
</comment>
<feature type="transmembrane region" description="Helical" evidence="5">
    <location>
        <begin position="49"/>
        <end position="66"/>
    </location>
</feature>
<feature type="transmembrane region" description="Helical" evidence="5">
    <location>
        <begin position="106"/>
        <end position="127"/>
    </location>
</feature>
<feature type="transmembrane region" description="Helical" evidence="5">
    <location>
        <begin position="339"/>
        <end position="359"/>
    </location>
</feature>
<dbReference type="CDD" id="cd17339">
    <property type="entry name" value="MFS_NIMT_CynX_like"/>
    <property type="match status" value="1"/>
</dbReference>
<proteinExistence type="predicted"/>
<dbReference type="Gene3D" id="1.20.1250.20">
    <property type="entry name" value="MFS general substrate transporter like domains"/>
    <property type="match status" value="1"/>
</dbReference>
<sequence>MSPLLGAIRADTGLSVATAGLLTTLPVLCFGVLAPLAPRLGRRLGMEPTLLLTMVLITAGAAIRLLQPLAAILAGTVLIGAGIAVANVLLPGVIKRDFERRVGLMAGLYTMTMFASPAIAAGLSVPLERATGLDWRCVLALWGVPAVAAIIVWLPQTRRHTRVSAADTQAAAHPVRGLWRNPLAWAVTCFMGLQAMTFYMVVAWLPTLLSDAGMSDVTAGVMLSLSSVVGIVGAFLAPLLAGGAARTAAIVVAGSVLYVIALGGLMVAPIAGAYLWMSLLGLGQGAATSLALLCIMRRAPDIRHAAQLSSMSQCFGYVLAALGPLALGVVHQAAGGWTIPLLLVITVLVPQTLAGVLAARDRHVSGYPDEPPVRAELLPFPNSRRRLGTGPG</sequence>
<feature type="domain" description="Major facilitator superfamily (MFS) profile" evidence="6">
    <location>
        <begin position="1"/>
        <end position="362"/>
    </location>
</feature>
<dbReference type="InterPro" id="IPR036259">
    <property type="entry name" value="MFS_trans_sf"/>
</dbReference>
<dbReference type="RefSeq" id="WP_344720804.1">
    <property type="nucleotide sequence ID" value="NZ_BAAAUS010000007.1"/>
</dbReference>
<dbReference type="PANTHER" id="PTHR23523">
    <property type="match status" value="1"/>
</dbReference>
<feature type="transmembrane region" description="Helical" evidence="5">
    <location>
        <begin position="248"/>
        <end position="268"/>
    </location>
</feature>
<protein>
    <submittedName>
        <fullName evidence="7">CynX/NimT family MFS transporter</fullName>
    </submittedName>
</protein>
<dbReference type="PROSITE" id="PS50850">
    <property type="entry name" value="MFS"/>
    <property type="match status" value="1"/>
</dbReference>
<feature type="transmembrane region" description="Helical" evidence="5">
    <location>
        <begin position="217"/>
        <end position="241"/>
    </location>
</feature>
<dbReference type="Pfam" id="PF07690">
    <property type="entry name" value="MFS_1"/>
    <property type="match status" value="1"/>
</dbReference>
<feature type="transmembrane region" description="Helical" evidence="5">
    <location>
        <begin position="133"/>
        <end position="154"/>
    </location>
</feature>
<feature type="transmembrane region" description="Helical" evidence="5">
    <location>
        <begin position="72"/>
        <end position="94"/>
    </location>
</feature>
<reference evidence="8" key="1">
    <citation type="journal article" date="2019" name="Int. J. Syst. Evol. Microbiol.">
        <title>The Global Catalogue of Microorganisms (GCM) 10K type strain sequencing project: providing services to taxonomists for standard genome sequencing and annotation.</title>
        <authorList>
            <consortium name="The Broad Institute Genomics Platform"/>
            <consortium name="The Broad Institute Genome Sequencing Center for Infectious Disease"/>
            <person name="Wu L."/>
            <person name="Ma J."/>
        </authorList>
    </citation>
    <scope>NUCLEOTIDE SEQUENCE [LARGE SCALE GENOMIC DNA]</scope>
    <source>
        <strain evidence="8">CCM 7043</strain>
    </source>
</reference>
<keyword evidence="8" id="KW-1185">Reference proteome</keyword>
<evidence type="ECO:0000313" key="7">
    <source>
        <dbReference type="EMBL" id="MFD1523995.1"/>
    </source>
</evidence>
<evidence type="ECO:0000256" key="5">
    <source>
        <dbReference type="SAM" id="Phobius"/>
    </source>
</evidence>
<feature type="transmembrane region" description="Helical" evidence="5">
    <location>
        <begin position="12"/>
        <end position="37"/>
    </location>
</feature>
<name>A0ABW4FAD1_9PSEU</name>
<dbReference type="InterPro" id="IPR011701">
    <property type="entry name" value="MFS"/>
</dbReference>